<feature type="transmembrane region" description="Helical" evidence="1">
    <location>
        <begin position="7"/>
        <end position="28"/>
    </location>
</feature>
<evidence type="ECO:0000256" key="1">
    <source>
        <dbReference type="SAM" id="Phobius"/>
    </source>
</evidence>
<dbReference type="OrthoDB" id="3035951at2"/>
<dbReference type="AlphaFoldDB" id="A0A4Q0VXM5"/>
<sequence>MKKVVISVFSFFIVFVGTYVLIGYLPNFRIKLDAPPLEYFVETIKHMVFFKSLVSVLVGGLVSGALFIIIRRKNENAMNLR</sequence>
<proteinExistence type="predicted"/>
<evidence type="ECO:0000313" key="2">
    <source>
        <dbReference type="EMBL" id="RXJ04503.1"/>
    </source>
</evidence>
<reference evidence="2 3" key="1">
    <citation type="journal article" date="2019" name="Int. J. Syst. Evol. Microbiol.">
        <title>Anaerobacillus alkaliphilus sp. nov., a novel alkaliphilic and moderately halophilic bacterium.</title>
        <authorList>
            <person name="Borsodi A.K."/>
            <person name="Aszalos J.M."/>
            <person name="Bihari P."/>
            <person name="Nagy I."/>
            <person name="Schumann P."/>
            <person name="Sproer C."/>
            <person name="Kovacs A.L."/>
            <person name="Boka K."/>
            <person name="Dobosy P."/>
            <person name="Ovari M."/>
            <person name="Szili-Kovacs T."/>
            <person name="Toth E."/>
        </authorList>
    </citation>
    <scope>NUCLEOTIDE SEQUENCE [LARGE SCALE GENOMIC DNA]</scope>
    <source>
        <strain evidence="2 3">B16-10</strain>
    </source>
</reference>
<organism evidence="2 3">
    <name type="scientific">Anaerobacillus alkaliphilus</name>
    <dbReference type="NCBI Taxonomy" id="1548597"/>
    <lineage>
        <taxon>Bacteria</taxon>
        <taxon>Bacillati</taxon>
        <taxon>Bacillota</taxon>
        <taxon>Bacilli</taxon>
        <taxon>Bacillales</taxon>
        <taxon>Bacillaceae</taxon>
        <taxon>Anaerobacillus</taxon>
    </lineage>
</organism>
<comment type="caution">
    <text evidence="2">The sequence shown here is derived from an EMBL/GenBank/DDBJ whole genome shotgun (WGS) entry which is preliminary data.</text>
</comment>
<dbReference type="EMBL" id="QOUX01000001">
    <property type="protein sequence ID" value="RXJ04503.1"/>
    <property type="molecule type" value="Genomic_DNA"/>
</dbReference>
<evidence type="ECO:0000313" key="3">
    <source>
        <dbReference type="Proteomes" id="UP000290649"/>
    </source>
</evidence>
<keyword evidence="1" id="KW-0472">Membrane</keyword>
<gene>
    <name evidence="2" type="ORF">DS745_03730</name>
</gene>
<dbReference type="RefSeq" id="WP_129076844.1">
    <property type="nucleotide sequence ID" value="NZ_QOUX01000001.1"/>
</dbReference>
<accession>A0A4Q0VXM5</accession>
<name>A0A4Q0VXM5_9BACI</name>
<protein>
    <submittedName>
        <fullName evidence="2">Uncharacterized protein</fullName>
    </submittedName>
</protein>
<keyword evidence="1" id="KW-0812">Transmembrane</keyword>
<dbReference type="Proteomes" id="UP000290649">
    <property type="component" value="Unassembled WGS sequence"/>
</dbReference>
<keyword evidence="1" id="KW-1133">Transmembrane helix</keyword>
<keyword evidence="3" id="KW-1185">Reference proteome</keyword>
<feature type="transmembrane region" description="Helical" evidence="1">
    <location>
        <begin position="48"/>
        <end position="70"/>
    </location>
</feature>